<evidence type="ECO:0000256" key="7">
    <source>
        <dbReference type="ARBA" id="ARBA00023033"/>
    </source>
</evidence>
<dbReference type="GO" id="GO:0110142">
    <property type="term" value="C:ubiquinone biosynthesis complex"/>
    <property type="evidence" value="ECO:0007669"/>
    <property type="project" value="UniProtKB-ARBA"/>
</dbReference>
<keyword evidence="6" id="KW-0560">Oxidoreductase</keyword>
<evidence type="ECO:0000256" key="1">
    <source>
        <dbReference type="ARBA" id="ARBA00001974"/>
    </source>
</evidence>
<dbReference type="NCBIfam" id="TIGR01984">
    <property type="entry name" value="UbiH"/>
    <property type="match status" value="1"/>
</dbReference>
<dbReference type="InterPro" id="IPR002938">
    <property type="entry name" value="FAD-bd"/>
</dbReference>
<dbReference type="InterPro" id="IPR010971">
    <property type="entry name" value="UbiH/COQ6"/>
</dbReference>
<dbReference type="AlphaFoldDB" id="A0A919EKI5"/>
<comment type="caution">
    <text evidence="10">The sequence shown here is derived from an EMBL/GenBank/DDBJ whole genome shotgun (WGS) entry which is preliminary data.</text>
</comment>
<dbReference type="InterPro" id="IPR051205">
    <property type="entry name" value="UbiH/COQ6_monooxygenase"/>
</dbReference>
<keyword evidence="4" id="KW-0285">Flavoprotein</keyword>
<dbReference type="PANTHER" id="PTHR43876">
    <property type="entry name" value="UBIQUINONE BIOSYNTHESIS MONOOXYGENASE COQ6, MITOCHONDRIAL"/>
    <property type="match status" value="1"/>
</dbReference>
<dbReference type="PANTHER" id="PTHR43876:SF8">
    <property type="entry name" value="2-OCTAPRENYL-6-METHOXYPHENOL HYDROXYLASE"/>
    <property type="match status" value="1"/>
</dbReference>
<dbReference type="NCBIfam" id="TIGR01988">
    <property type="entry name" value="Ubi-OHases"/>
    <property type="match status" value="1"/>
</dbReference>
<evidence type="ECO:0000256" key="3">
    <source>
        <dbReference type="ARBA" id="ARBA00005349"/>
    </source>
</evidence>
<comment type="subunit">
    <text evidence="8">Component of the Ubi complex metabolon, which regroups five ubiquinone biosynthesis proteins (UbiE, UbiF, UbiG, UbiH and UbiI) and two accessory factors (UbiK and the lipid-binding protein UbiJ).</text>
</comment>
<dbReference type="GO" id="GO:0008681">
    <property type="term" value="F:2-octaprenyl-6-methoxyphenol hydroxylase activity"/>
    <property type="evidence" value="ECO:0007669"/>
    <property type="project" value="InterPro"/>
</dbReference>
<dbReference type="PRINTS" id="PR00420">
    <property type="entry name" value="RNGMNOXGNASE"/>
</dbReference>
<dbReference type="InterPro" id="IPR036188">
    <property type="entry name" value="FAD/NAD-bd_sf"/>
</dbReference>
<keyword evidence="5" id="KW-0274">FAD</keyword>
<dbReference type="EMBL" id="BNCK01000005">
    <property type="protein sequence ID" value="GHF95070.1"/>
    <property type="molecule type" value="Genomic_DNA"/>
</dbReference>
<dbReference type="InterPro" id="IPR011295">
    <property type="entry name" value="UbiH"/>
</dbReference>
<dbReference type="PROSITE" id="PS01304">
    <property type="entry name" value="UBIH"/>
    <property type="match status" value="1"/>
</dbReference>
<comment type="similarity">
    <text evidence="3">Belongs to the UbiH/COQ6 family.</text>
</comment>
<evidence type="ECO:0000256" key="4">
    <source>
        <dbReference type="ARBA" id="ARBA00022630"/>
    </source>
</evidence>
<sequence>MTKQTNHFDVIIAGGGLSGCLTALALSKLTLPQASKLNIAIIEANEVLSNTALTFDSRVLALSHGSVDYLKNLQVWQGIATKAAPIETIHISDKGFYGKARVYAKDHGVDALGHVIEMSVLGDALVEQVKQQNNVTWFTPDTISTIDWHKDHVNVTLASAQTISANLLVACDGGQSKCRELANIASDSKDYQQTAVIANLSMQTPHQNIAYERFTQHGPFAMLPLPENKTSSTKCSMVWTLPPDKAAEVMALSDDAFKQAITQSFGSWLGKVDIVGQRAAYPLILLRAKEQIFHRTVLVGNASHTIHPIAGQGFNLGLRDVKVLVEQIARQIKAQQDYGTLASLMAYSEQRAKDHNTVIGITDSLVTLFSNTLPPLVIGRNIGLKVMNYCPSLKNAFVNKTMGY</sequence>
<gene>
    <name evidence="10" type="ORF">GCM10017161_24220</name>
</gene>
<evidence type="ECO:0000313" key="11">
    <source>
        <dbReference type="Proteomes" id="UP000623842"/>
    </source>
</evidence>
<evidence type="ECO:0000256" key="6">
    <source>
        <dbReference type="ARBA" id="ARBA00023002"/>
    </source>
</evidence>
<dbReference type="SUPFAM" id="SSF51905">
    <property type="entry name" value="FAD/NAD(P)-binding domain"/>
    <property type="match status" value="1"/>
</dbReference>
<comment type="cofactor">
    <cofactor evidence="1">
        <name>FAD</name>
        <dbReference type="ChEBI" id="CHEBI:57692"/>
    </cofactor>
</comment>
<dbReference type="RefSeq" id="WP_189770898.1">
    <property type="nucleotide sequence ID" value="NZ_BNCK01000005.1"/>
</dbReference>
<dbReference type="GO" id="GO:0071949">
    <property type="term" value="F:FAD binding"/>
    <property type="evidence" value="ECO:0007669"/>
    <property type="project" value="InterPro"/>
</dbReference>
<comment type="pathway">
    <text evidence="2">Cofactor biosynthesis; ubiquinone biosynthesis.</text>
</comment>
<dbReference type="FunFam" id="3.50.50.60:FF:000021">
    <property type="entry name" value="Ubiquinone biosynthesis monooxygenase COQ6"/>
    <property type="match status" value="1"/>
</dbReference>
<keyword evidence="11" id="KW-1185">Reference proteome</keyword>
<organism evidence="10 11">
    <name type="scientific">Thalassotalea marina</name>
    <dbReference type="NCBI Taxonomy" id="1673741"/>
    <lineage>
        <taxon>Bacteria</taxon>
        <taxon>Pseudomonadati</taxon>
        <taxon>Pseudomonadota</taxon>
        <taxon>Gammaproteobacteria</taxon>
        <taxon>Alteromonadales</taxon>
        <taxon>Colwelliaceae</taxon>
        <taxon>Thalassotalea</taxon>
    </lineage>
</organism>
<feature type="domain" description="FAD-binding" evidence="9">
    <location>
        <begin position="8"/>
        <end position="352"/>
    </location>
</feature>
<evidence type="ECO:0000259" key="9">
    <source>
        <dbReference type="Pfam" id="PF01494"/>
    </source>
</evidence>
<evidence type="ECO:0000256" key="8">
    <source>
        <dbReference type="ARBA" id="ARBA00065734"/>
    </source>
</evidence>
<dbReference type="PROSITE" id="PS51257">
    <property type="entry name" value="PROKAR_LIPOPROTEIN"/>
    <property type="match status" value="1"/>
</dbReference>
<name>A0A919EKI5_9GAMM</name>
<keyword evidence="7" id="KW-0503">Monooxygenase</keyword>
<protein>
    <submittedName>
        <fullName evidence="10">2-octaprenyl-6-methoxyphenyl hydroxylase</fullName>
    </submittedName>
</protein>
<reference evidence="10" key="2">
    <citation type="submission" date="2020-09" db="EMBL/GenBank/DDBJ databases">
        <authorList>
            <person name="Sun Q."/>
            <person name="Kim S."/>
        </authorList>
    </citation>
    <scope>NUCLEOTIDE SEQUENCE</scope>
    <source>
        <strain evidence="10">KCTC 42731</strain>
    </source>
</reference>
<dbReference type="Pfam" id="PF01494">
    <property type="entry name" value="FAD_binding_3"/>
    <property type="match status" value="1"/>
</dbReference>
<evidence type="ECO:0000256" key="5">
    <source>
        <dbReference type="ARBA" id="ARBA00022827"/>
    </source>
</evidence>
<dbReference type="GO" id="GO:0006744">
    <property type="term" value="P:ubiquinone biosynthetic process"/>
    <property type="evidence" value="ECO:0007669"/>
    <property type="project" value="InterPro"/>
</dbReference>
<dbReference type="Gene3D" id="3.50.50.60">
    <property type="entry name" value="FAD/NAD(P)-binding domain"/>
    <property type="match status" value="2"/>
</dbReference>
<dbReference type="InterPro" id="IPR018168">
    <property type="entry name" value="Ubi_Hdrlase_CS"/>
</dbReference>
<evidence type="ECO:0000313" key="10">
    <source>
        <dbReference type="EMBL" id="GHF95070.1"/>
    </source>
</evidence>
<reference evidence="10" key="1">
    <citation type="journal article" date="2014" name="Int. J. Syst. Evol. Microbiol.">
        <title>Complete genome sequence of Corynebacterium casei LMG S-19264T (=DSM 44701T), isolated from a smear-ripened cheese.</title>
        <authorList>
            <consortium name="US DOE Joint Genome Institute (JGI-PGF)"/>
            <person name="Walter F."/>
            <person name="Albersmeier A."/>
            <person name="Kalinowski J."/>
            <person name="Ruckert C."/>
        </authorList>
    </citation>
    <scope>NUCLEOTIDE SEQUENCE</scope>
    <source>
        <strain evidence="10">KCTC 42731</strain>
    </source>
</reference>
<dbReference type="NCBIfam" id="NF004356">
    <property type="entry name" value="PRK05732.1"/>
    <property type="match status" value="1"/>
</dbReference>
<dbReference type="Proteomes" id="UP000623842">
    <property type="component" value="Unassembled WGS sequence"/>
</dbReference>
<evidence type="ECO:0000256" key="2">
    <source>
        <dbReference type="ARBA" id="ARBA00004749"/>
    </source>
</evidence>
<proteinExistence type="inferred from homology"/>
<accession>A0A919EKI5</accession>